<name>A0A6J4H2V4_9CHLR</name>
<protein>
    <submittedName>
        <fullName evidence="1">Uncharacterized protein</fullName>
    </submittedName>
</protein>
<reference evidence="1" key="1">
    <citation type="submission" date="2020-02" db="EMBL/GenBank/DDBJ databases">
        <authorList>
            <person name="Meier V. D."/>
        </authorList>
    </citation>
    <scope>NUCLEOTIDE SEQUENCE</scope>
    <source>
        <strain evidence="1">AVDCRST_MAG93</strain>
    </source>
</reference>
<sequence length="109" mass="12099">MMLLDDGADFGTLFEPGRNVIDNNTFGIGFASADRVRERGRQHLERKCARCGCKWSLCHAANRRTVVTRARSSSLVKGLRRRRTPTALYADQCGCRTDALALKKITGIA</sequence>
<organism evidence="1">
    <name type="scientific">uncultured Chloroflexia bacterium</name>
    <dbReference type="NCBI Taxonomy" id="1672391"/>
    <lineage>
        <taxon>Bacteria</taxon>
        <taxon>Bacillati</taxon>
        <taxon>Chloroflexota</taxon>
        <taxon>Chloroflexia</taxon>
        <taxon>environmental samples</taxon>
    </lineage>
</organism>
<dbReference type="EMBL" id="CADCTR010000041">
    <property type="protein sequence ID" value="CAA9213434.1"/>
    <property type="molecule type" value="Genomic_DNA"/>
</dbReference>
<dbReference type="AlphaFoldDB" id="A0A6J4H2V4"/>
<proteinExistence type="predicted"/>
<accession>A0A6J4H2V4</accession>
<gene>
    <name evidence="1" type="ORF">AVDCRST_MAG93-129</name>
</gene>
<evidence type="ECO:0000313" key="1">
    <source>
        <dbReference type="EMBL" id="CAA9213434.1"/>
    </source>
</evidence>